<protein>
    <submittedName>
        <fullName evidence="1">Bark storage protein A</fullName>
    </submittedName>
</protein>
<organism evidence="1 2">
    <name type="scientific">Camellia lanceoleosa</name>
    <dbReference type="NCBI Taxonomy" id="1840588"/>
    <lineage>
        <taxon>Eukaryota</taxon>
        <taxon>Viridiplantae</taxon>
        <taxon>Streptophyta</taxon>
        <taxon>Embryophyta</taxon>
        <taxon>Tracheophyta</taxon>
        <taxon>Spermatophyta</taxon>
        <taxon>Magnoliopsida</taxon>
        <taxon>eudicotyledons</taxon>
        <taxon>Gunneridae</taxon>
        <taxon>Pentapetalae</taxon>
        <taxon>asterids</taxon>
        <taxon>Ericales</taxon>
        <taxon>Theaceae</taxon>
        <taxon>Camellia</taxon>
    </lineage>
</organism>
<evidence type="ECO:0000313" key="2">
    <source>
        <dbReference type="Proteomes" id="UP001060215"/>
    </source>
</evidence>
<comment type="caution">
    <text evidence="1">The sequence shown here is derived from an EMBL/GenBank/DDBJ whole genome shotgun (WGS) entry which is preliminary data.</text>
</comment>
<name>A0ACC0IWX9_9ERIC</name>
<dbReference type="EMBL" id="CM045758">
    <property type="protein sequence ID" value="KAI8030050.1"/>
    <property type="molecule type" value="Genomic_DNA"/>
</dbReference>
<proteinExistence type="predicted"/>
<dbReference type="Proteomes" id="UP001060215">
    <property type="component" value="Chromosome 1"/>
</dbReference>
<evidence type="ECO:0000313" key="1">
    <source>
        <dbReference type="EMBL" id="KAI8030050.1"/>
    </source>
</evidence>
<gene>
    <name evidence="1" type="ORF">LOK49_LG01G00432</name>
</gene>
<sequence>MATAKKGRRFRVRKVHGNSVIYVRCGIGLVNAAAAAAAQQMLDVFKITRVVHFGIVGNASNSMSIGDVTIPKQFVNTGLWNWLLGHMGYSTEQFFLESGKPNNPQSLLWAEINPCMRGECLLKKPKLVLGLKGSTANTCVDNAAYRTSLSNGFSVIVIRGLSDLAGATDQNLIVVFGPLAALNVAKAEIQFVKILPGHVSQM</sequence>
<accession>A0ACC0IWX9</accession>
<reference evidence="1 2" key="1">
    <citation type="journal article" date="2022" name="Plant J.">
        <title>Chromosome-level genome of Camellia lanceoleosa provides a valuable resource for understanding genome evolution and self-incompatibility.</title>
        <authorList>
            <person name="Gong W."/>
            <person name="Xiao S."/>
            <person name="Wang L."/>
            <person name="Liao Z."/>
            <person name="Chang Y."/>
            <person name="Mo W."/>
            <person name="Hu G."/>
            <person name="Li W."/>
            <person name="Zhao G."/>
            <person name="Zhu H."/>
            <person name="Hu X."/>
            <person name="Ji K."/>
            <person name="Xiang X."/>
            <person name="Song Q."/>
            <person name="Yuan D."/>
            <person name="Jin S."/>
            <person name="Zhang L."/>
        </authorList>
    </citation>
    <scope>NUCLEOTIDE SEQUENCE [LARGE SCALE GENOMIC DNA]</scope>
    <source>
        <strain evidence="1">SQ_2022a</strain>
    </source>
</reference>
<keyword evidence="2" id="KW-1185">Reference proteome</keyword>